<keyword evidence="1" id="KW-1133">Transmembrane helix</keyword>
<keyword evidence="3" id="KW-1185">Reference proteome</keyword>
<comment type="caution">
    <text evidence="2">The sequence shown here is derived from an EMBL/GenBank/DDBJ whole genome shotgun (WGS) entry which is preliminary data.</text>
</comment>
<name>A0ABW3VC97_9PSEU</name>
<feature type="transmembrane region" description="Helical" evidence="1">
    <location>
        <begin position="142"/>
        <end position="158"/>
    </location>
</feature>
<evidence type="ECO:0000313" key="2">
    <source>
        <dbReference type="EMBL" id="MFD1232318.1"/>
    </source>
</evidence>
<evidence type="ECO:0000313" key="3">
    <source>
        <dbReference type="Proteomes" id="UP001597182"/>
    </source>
</evidence>
<evidence type="ECO:0000256" key="1">
    <source>
        <dbReference type="SAM" id="Phobius"/>
    </source>
</evidence>
<gene>
    <name evidence="2" type="ORF">ACFQ34_03390</name>
</gene>
<dbReference type="RefSeq" id="WP_346091133.1">
    <property type="nucleotide sequence ID" value="NZ_BAABKS010000019.1"/>
</dbReference>
<keyword evidence="1" id="KW-0812">Transmembrane</keyword>
<sequence length="208" mass="20769">MRRRVAAGLGLAGGGLLVAAGIVQATLGTVVPDWTGDKLAPVALGLLTVGLGVIALVSARCLRTGSALWALGLVGPGLLSLSTVGRLAWLPAAVLIVATGFAAADGGRDALRVLRAEPVRVLLTVLAATELLMAAGAAPVPMVVGALGGLALLAATWLRRLPRGPRIGLALLGVLPFAGVGWTALVPVLLALVAAPLLVVALRRPRVG</sequence>
<protein>
    <submittedName>
        <fullName evidence="2">Uncharacterized protein</fullName>
    </submittedName>
</protein>
<dbReference type="Proteomes" id="UP001597182">
    <property type="component" value="Unassembled WGS sequence"/>
</dbReference>
<reference evidence="3" key="1">
    <citation type="journal article" date="2019" name="Int. J. Syst. Evol. Microbiol.">
        <title>The Global Catalogue of Microorganisms (GCM) 10K type strain sequencing project: providing services to taxonomists for standard genome sequencing and annotation.</title>
        <authorList>
            <consortium name="The Broad Institute Genomics Platform"/>
            <consortium name="The Broad Institute Genome Sequencing Center for Infectious Disease"/>
            <person name="Wu L."/>
            <person name="Ma J."/>
        </authorList>
    </citation>
    <scope>NUCLEOTIDE SEQUENCE [LARGE SCALE GENOMIC DNA]</scope>
    <source>
        <strain evidence="3">CCUG 49018</strain>
    </source>
</reference>
<keyword evidence="1" id="KW-0472">Membrane</keyword>
<proteinExistence type="predicted"/>
<organism evidence="2 3">
    <name type="scientific">Pseudonocardia benzenivorans</name>
    <dbReference type="NCBI Taxonomy" id="228005"/>
    <lineage>
        <taxon>Bacteria</taxon>
        <taxon>Bacillati</taxon>
        <taxon>Actinomycetota</taxon>
        <taxon>Actinomycetes</taxon>
        <taxon>Pseudonocardiales</taxon>
        <taxon>Pseudonocardiaceae</taxon>
        <taxon>Pseudonocardia</taxon>
    </lineage>
</organism>
<dbReference type="EMBL" id="JBHTMB010000022">
    <property type="protein sequence ID" value="MFD1232318.1"/>
    <property type="molecule type" value="Genomic_DNA"/>
</dbReference>
<feature type="transmembrane region" description="Helical" evidence="1">
    <location>
        <begin position="170"/>
        <end position="202"/>
    </location>
</feature>
<accession>A0ABW3VC97</accession>
<feature type="transmembrane region" description="Helical" evidence="1">
    <location>
        <begin position="41"/>
        <end position="59"/>
    </location>
</feature>
<feature type="transmembrane region" description="Helical" evidence="1">
    <location>
        <begin position="66"/>
        <end position="82"/>
    </location>
</feature>